<keyword evidence="2" id="KW-0808">Transferase</keyword>
<feature type="domain" description="Histidine-specific methyltransferase SAM-dependent" evidence="5">
    <location>
        <begin position="19"/>
        <end position="168"/>
    </location>
</feature>
<feature type="domain" description="Histidine-specific methyltransferase SAM-dependent" evidence="5">
    <location>
        <begin position="232"/>
        <end position="402"/>
    </location>
</feature>
<evidence type="ECO:0000259" key="4">
    <source>
        <dbReference type="Pfam" id="PF03781"/>
    </source>
</evidence>
<evidence type="ECO:0000313" key="6">
    <source>
        <dbReference type="EMBL" id="KIL58015.1"/>
    </source>
</evidence>
<dbReference type="Pfam" id="PF03781">
    <property type="entry name" value="FGE-sulfatase"/>
    <property type="match status" value="2"/>
</dbReference>
<feature type="compositionally biased region" description="Low complexity" evidence="3">
    <location>
        <begin position="197"/>
        <end position="208"/>
    </location>
</feature>
<accession>A0A0C2S5M4</accession>
<evidence type="ECO:0008006" key="8">
    <source>
        <dbReference type="Google" id="ProtNLM"/>
    </source>
</evidence>
<dbReference type="InterPro" id="IPR019257">
    <property type="entry name" value="MeTrfase_dom"/>
</dbReference>
<dbReference type="FunCoup" id="A0A0C2S5M4">
    <property type="interactions" value="12"/>
</dbReference>
<dbReference type="SUPFAM" id="SSF56436">
    <property type="entry name" value="C-type lectin-like"/>
    <property type="match status" value="1"/>
</dbReference>
<keyword evidence="1" id="KW-0489">Methyltransferase</keyword>
<dbReference type="InterPro" id="IPR042095">
    <property type="entry name" value="SUMF_sf"/>
</dbReference>
<protein>
    <recommendedName>
        <fullName evidence="8">DUF323 domain-containing protein</fullName>
    </recommendedName>
</protein>
<dbReference type="Gene3D" id="3.90.1580.10">
    <property type="entry name" value="paralog of FGE (formylglycine-generating enzyme)"/>
    <property type="match status" value="1"/>
</dbReference>
<dbReference type="InterPro" id="IPR029063">
    <property type="entry name" value="SAM-dependent_MTases_sf"/>
</dbReference>
<dbReference type="HOGENOM" id="CLU_006921_0_1_1"/>
<dbReference type="OrthoDB" id="659at2759"/>
<dbReference type="AlphaFoldDB" id="A0A0C2S5M4"/>
<reference evidence="6 7" key="1">
    <citation type="submission" date="2014-04" db="EMBL/GenBank/DDBJ databases">
        <title>Evolutionary Origins and Diversification of the Mycorrhizal Mutualists.</title>
        <authorList>
            <consortium name="DOE Joint Genome Institute"/>
            <consortium name="Mycorrhizal Genomics Consortium"/>
            <person name="Kohler A."/>
            <person name="Kuo A."/>
            <person name="Nagy L.G."/>
            <person name="Floudas D."/>
            <person name="Copeland A."/>
            <person name="Barry K.W."/>
            <person name="Cichocki N."/>
            <person name="Veneault-Fourrey C."/>
            <person name="LaButti K."/>
            <person name="Lindquist E.A."/>
            <person name="Lipzen A."/>
            <person name="Lundell T."/>
            <person name="Morin E."/>
            <person name="Murat C."/>
            <person name="Riley R."/>
            <person name="Ohm R."/>
            <person name="Sun H."/>
            <person name="Tunlid A."/>
            <person name="Henrissat B."/>
            <person name="Grigoriev I.V."/>
            <person name="Hibbett D.S."/>
            <person name="Martin F."/>
        </authorList>
    </citation>
    <scope>NUCLEOTIDE SEQUENCE [LARGE SCALE GENOMIC DNA]</scope>
    <source>
        <strain evidence="6 7">Koide BX008</strain>
    </source>
</reference>
<dbReference type="InParanoid" id="A0A0C2S5M4"/>
<dbReference type="PANTHER" id="PTHR43397">
    <property type="entry name" value="ERGOTHIONEINE BIOSYNTHESIS PROTEIN 1"/>
    <property type="match status" value="1"/>
</dbReference>
<dbReference type="InterPro" id="IPR016187">
    <property type="entry name" value="CTDL_fold"/>
</dbReference>
<evidence type="ECO:0000259" key="5">
    <source>
        <dbReference type="Pfam" id="PF10017"/>
    </source>
</evidence>
<dbReference type="GO" id="GO:0008168">
    <property type="term" value="F:methyltransferase activity"/>
    <property type="evidence" value="ECO:0007669"/>
    <property type="project" value="UniProtKB-KW"/>
</dbReference>
<sequence>MSTEIVDLRGYTNVVDDLGKQVLDGLSRPVGERELPTVLLYDQRGLRLYDEITTKAPEYYLFGAEEAILTSHAGDIVKLMQPDVTAPAGVMLELGAGSLRKTSHILRCLSHLVPTSSNPAPITYYALDLEESELRRTLGEIVVSDFGKDLPGKIEIKGLCGTFSDGIEFARKGGCTNQYRESKFDLDALVDRVSGATRSSSLSSTPSENRSDDEEGSNSTAASSPPSSESLEPPLHIMFLGSSIGNFNREDAAGFIRSLPLRPGSADTLLLGLDHDNEKELIEEAYNDPNGYTQKFIMNGLKVAGRAVGAENLFDESKWDYVNLYNVTERCHEAYFRSKCRQVIVDRSMGNEFVFLENERLKIEQSYKYSDEDAYSLFSDGNVRPIHRWSDKNSRYSLWLLERPAFIFPLLKSPFSCTRKGELVRKTPISSIPFGIPSREDWDNVWALWDTVSLQMIPPSMLSQKPIDLRHICLFYLGHIPTFLDIHLTSLLQEKPTEPEYFQNVFERGIDPHVDDRTVAHSHSEVPQRDEDWPQLSTILQFQSRVRARLLKLYDDLFSGRKPMTRRIGRVLFMTYEHEGMHAETLLYMLLQRAGTGTLPPQGFRIPQWEILAKGWETIPPPYSDRVELGPEEVLLGHDDIENEDFQSDSVDHEFGWDNESPQRKVLVGKFAIEWRPITNGQFYQFYIGEGKGCVDFPASWVMENGETKVRTLYGPVPMKIAEHWPVMTTYNNLSTYATVKGGRIPTEPELRLFYDKFESGYEGGSNYGFRIWHPVPATTGGKKNGGRGGNGGVWEWTSTLLDNFEGFSPSVLYPGYSMDFFDGDHQIVLGGSYATIPRLAGRRTVRNWYQGNYPYAWIGARIAYDI</sequence>
<dbReference type="Pfam" id="PF10017">
    <property type="entry name" value="Methyltransf_33"/>
    <property type="match status" value="2"/>
</dbReference>
<dbReference type="InterPro" id="IPR051128">
    <property type="entry name" value="EgtD_Methyltrsf_superfamily"/>
</dbReference>
<dbReference type="Proteomes" id="UP000054549">
    <property type="component" value="Unassembled WGS sequence"/>
</dbReference>
<feature type="compositionally biased region" description="Low complexity" evidence="3">
    <location>
        <begin position="223"/>
        <end position="232"/>
    </location>
</feature>
<dbReference type="InterPro" id="IPR005532">
    <property type="entry name" value="SUMF_dom"/>
</dbReference>
<dbReference type="PANTHER" id="PTHR43397:SF1">
    <property type="entry name" value="ERGOTHIONEINE BIOSYNTHESIS PROTEIN 1"/>
    <property type="match status" value="1"/>
</dbReference>
<proteinExistence type="predicted"/>
<evidence type="ECO:0000256" key="3">
    <source>
        <dbReference type="SAM" id="MobiDB-lite"/>
    </source>
</evidence>
<evidence type="ECO:0000256" key="2">
    <source>
        <dbReference type="ARBA" id="ARBA00022679"/>
    </source>
</evidence>
<evidence type="ECO:0000256" key="1">
    <source>
        <dbReference type="ARBA" id="ARBA00022603"/>
    </source>
</evidence>
<feature type="domain" description="Sulfatase-modifying factor enzyme-like" evidence="4">
    <location>
        <begin position="653"/>
        <end position="751"/>
    </location>
</feature>
<dbReference type="EMBL" id="KN818349">
    <property type="protein sequence ID" value="KIL58015.1"/>
    <property type="molecule type" value="Genomic_DNA"/>
</dbReference>
<dbReference type="Gene3D" id="3.40.50.150">
    <property type="entry name" value="Vaccinia Virus protein VP39"/>
    <property type="match status" value="1"/>
</dbReference>
<organism evidence="6 7">
    <name type="scientific">Amanita muscaria (strain Koide BX008)</name>
    <dbReference type="NCBI Taxonomy" id="946122"/>
    <lineage>
        <taxon>Eukaryota</taxon>
        <taxon>Fungi</taxon>
        <taxon>Dikarya</taxon>
        <taxon>Basidiomycota</taxon>
        <taxon>Agaricomycotina</taxon>
        <taxon>Agaricomycetes</taxon>
        <taxon>Agaricomycetidae</taxon>
        <taxon>Agaricales</taxon>
        <taxon>Pluteineae</taxon>
        <taxon>Amanitaceae</taxon>
        <taxon>Amanita</taxon>
    </lineage>
</organism>
<feature type="region of interest" description="Disordered" evidence="3">
    <location>
        <begin position="197"/>
        <end position="232"/>
    </location>
</feature>
<feature type="domain" description="Sulfatase-modifying factor enzyme-like" evidence="4">
    <location>
        <begin position="789"/>
        <end position="864"/>
    </location>
</feature>
<dbReference type="GO" id="GO:0032259">
    <property type="term" value="P:methylation"/>
    <property type="evidence" value="ECO:0007669"/>
    <property type="project" value="UniProtKB-KW"/>
</dbReference>
<keyword evidence="7" id="KW-1185">Reference proteome</keyword>
<dbReference type="STRING" id="946122.A0A0C2S5M4"/>
<gene>
    <name evidence="6" type="ORF">M378DRAFT_15834</name>
</gene>
<evidence type="ECO:0000313" key="7">
    <source>
        <dbReference type="Proteomes" id="UP000054549"/>
    </source>
</evidence>
<name>A0A0C2S5M4_AMAMK</name>